<reference evidence="10 11" key="1">
    <citation type="submission" date="2018-07" db="EMBL/GenBank/DDBJ databases">
        <title>Genomic Encyclopedia of Type Strains, Phase III (KMG-III): the genomes of soil and plant-associated and newly described type strains.</title>
        <authorList>
            <person name="Whitman W."/>
        </authorList>
    </citation>
    <scope>NUCLEOTIDE SEQUENCE [LARGE SCALE GENOMIC DNA]</scope>
    <source>
        <strain evidence="10 11">CECT 7031</strain>
    </source>
</reference>
<dbReference type="HAMAP" id="MF_01114">
    <property type="entry name" value="RecX"/>
    <property type="match status" value="1"/>
</dbReference>
<dbReference type="PANTHER" id="PTHR33602:SF1">
    <property type="entry name" value="REGULATORY PROTEIN RECX FAMILY PROTEIN"/>
    <property type="match status" value="1"/>
</dbReference>
<evidence type="ECO:0000313" key="10">
    <source>
        <dbReference type="EMBL" id="RDL11593.1"/>
    </source>
</evidence>
<dbReference type="Pfam" id="PF21982">
    <property type="entry name" value="RecX_HTH1"/>
    <property type="match status" value="1"/>
</dbReference>
<dbReference type="Pfam" id="PF02631">
    <property type="entry name" value="RecX_HTH2"/>
    <property type="match status" value="1"/>
</dbReference>
<evidence type="ECO:0000256" key="5">
    <source>
        <dbReference type="ARBA" id="ARBA00022490"/>
    </source>
</evidence>
<dbReference type="Pfam" id="PF21981">
    <property type="entry name" value="RecX_HTH3"/>
    <property type="match status" value="2"/>
</dbReference>
<evidence type="ECO:0000256" key="1">
    <source>
        <dbReference type="ARBA" id="ARBA00003529"/>
    </source>
</evidence>
<evidence type="ECO:0000256" key="2">
    <source>
        <dbReference type="ARBA" id="ARBA00004496"/>
    </source>
</evidence>
<dbReference type="PANTHER" id="PTHR33602">
    <property type="entry name" value="REGULATORY PROTEIN RECX FAMILY PROTEIN"/>
    <property type="match status" value="1"/>
</dbReference>
<dbReference type="AlphaFoldDB" id="A0A288Q5Q7"/>
<feature type="domain" description="RecX first three-helical" evidence="9">
    <location>
        <begin position="61"/>
        <end position="100"/>
    </location>
</feature>
<name>A0A288Q5Q7_9LACO</name>
<feature type="domain" description="RecX third three-helical" evidence="8">
    <location>
        <begin position="213"/>
        <end position="259"/>
    </location>
</feature>
<dbReference type="Gene3D" id="1.10.10.10">
    <property type="entry name" value="Winged helix-like DNA-binding domain superfamily/Winged helix DNA-binding domain"/>
    <property type="match status" value="4"/>
</dbReference>
<dbReference type="KEGG" id="wso:WSWS_00382"/>
<evidence type="ECO:0000256" key="6">
    <source>
        <dbReference type="HAMAP-Rule" id="MF_01114"/>
    </source>
</evidence>
<organism evidence="10 11">
    <name type="scientific">Weissella soli</name>
    <dbReference type="NCBI Taxonomy" id="155866"/>
    <lineage>
        <taxon>Bacteria</taxon>
        <taxon>Bacillati</taxon>
        <taxon>Bacillota</taxon>
        <taxon>Bacilli</taxon>
        <taxon>Lactobacillales</taxon>
        <taxon>Lactobacillaceae</taxon>
        <taxon>Weissella</taxon>
    </lineage>
</organism>
<evidence type="ECO:0000259" key="8">
    <source>
        <dbReference type="Pfam" id="PF21981"/>
    </source>
</evidence>
<feature type="domain" description="RecX second three-helical" evidence="7">
    <location>
        <begin position="107"/>
        <end position="148"/>
    </location>
</feature>
<accession>A0A288Q5Q7</accession>
<evidence type="ECO:0000256" key="3">
    <source>
        <dbReference type="ARBA" id="ARBA00009695"/>
    </source>
</evidence>
<feature type="domain" description="RecX third three-helical" evidence="8">
    <location>
        <begin position="154"/>
        <end position="201"/>
    </location>
</feature>
<comment type="similarity">
    <text evidence="3 6">Belongs to the RecX family.</text>
</comment>
<evidence type="ECO:0000259" key="9">
    <source>
        <dbReference type="Pfam" id="PF21982"/>
    </source>
</evidence>
<dbReference type="InterPro" id="IPR053926">
    <property type="entry name" value="RecX_HTH_1st"/>
</dbReference>
<comment type="caution">
    <text evidence="10">The sequence shown here is derived from an EMBL/GenBank/DDBJ whole genome shotgun (WGS) entry which is preliminary data.</text>
</comment>
<dbReference type="GO" id="GO:0005737">
    <property type="term" value="C:cytoplasm"/>
    <property type="evidence" value="ECO:0007669"/>
    <property type="project" value="UniProtKB-SubCell"/>
</dbReference>
<evidence type="ECO:0000256" key="4">
    <source>
        <dbReference type="ARBA" id="ARBA00018111"/>
    </source>
</evidence>
<gene>
    <name evidence="6" type="primary">recX</name>
    <name evidence="10" type="ORF">DFP99_0011</name>
</gene>
<evidence type="ECO:0000259" key="7">
    <source>
        <dbReference type="Pfam" id="PF02631"/>
    </source>
</evidence>
<protein>
    <recommendedName>
        <fullName evidence="4 6">Regulatory protein RecX</fullName>
    </recommendedName>
</protein>
<keyword evidence="11" id="KW-1185">Reference proteome</keyword>
<comment type="subcellular location">
    <subcellularLocation>
        <location evidence="2 6">Cytoplasm</location>
    </subcellularLocation>
</comment>
<dbReference type="GO" id="GO:0006282">
    <property type="term" value="P:regulation of DNA repair"/>
    <property type="evidence" value="ECO:0007669"/>
    <property type="project" value="UniProtKB-UniRule"/>
</dbReference>
<keyword evidence="5 6" id="KW-0963">Cytoplasm</keyword>
<dbReference type="Proteomes" id="UP000254912">
    <property type="component" value="Unassembled WGS sequence"/>
</dbReference>
<dbReference type="InterPro" id="IPR053925">
    <property type="entry name" value="RecX_HTH_3rd"/>
</dbReference>
<dbReference type="InterPro" id="IPR036388">
    <property type="entry name" value="WH-like_DNA-bd_sf"/>
</dbReference>
<evidence type="ECO:0000313" key="11">
    <source>
        <dbReference type="Proteomes" id="UP000254912"/>
    </source>
</evidence>
<dbReference type="EMBL" id="QRAS01000001">
    <property type="protein sequence ID" value="RDL11593.1"/>
    <property type="molecule type" value="Genomic_DNA"/>
</dbReference>
<comment type="function">
    <text evidence="1 6">Modulates RecA activity.</text>
</comment>
<sequence length="265" mass="30692">MPKVTKTTRTRTPGRYNIYLDDEFAFAVDEKVLIKYNLFPETAFTSDEIETIKAAEFEQKAYQTALKYATGQMRTKMQVIMKLKEKDFPNQVIGQVITRLAQANVLDDRLYAEMYVQSAVRSGKLGPKGVAQKLKQMGVDRFLIEDALVQYPAEDQADAIDRQVEKLMAKYHHQSHFMAQRKTTQKLMQLGFDQGVIKRALTQYLSDHPVDQDDELEKLGSEAEKVAARYQQYDGWDFKNKVKAALYRKGYDLNRVDQWLKENPK</sequence>
<dbReference type="InterPro" id="IPR053924">
    <property type="entry name" value="RecX_HTH_2nd"/>
</dbReference>
<dbReference type="InterPro" id="IPR003783">
    <property type="entry name" value="Regulatory_RecX"/>
</dbReference>
<proteinExistence type="inferred from homology"/>